<proteinExistence type="predicted"/>
<organism evidence="2 3">
    <name type="scientific">Schizothecium vesticola</name>
    <dbReference type="NCBI Taxonomy" id="314040"/>
    <lineage>
        <taxon>Eukaryota</taxon>
        <taxon>Fungi</taxon>
        <taxon>Dikarya</taxon>
        <taxon>Ascomycota</taxon>
        <taxon>Pezizomycotina</taxon>
        <taxon>Sordariomycetes</taxon>
        <taxon>Sordariomycetidae</taxon>
        <taxon>Sordariales</taxon>
        <taxon>Schizotheciaceae</taxon>
        <taxon>Schizothecium</taxon>
    </lineage>
</organism>
<evidence type="ECO:0000313" key="2">
    <source>
        <dbReference type="EMBL" id="KAK0741434.1"/>
    </source>
</evidence>
<dbReference type="EMBL" id="JAUKUD010000006">
    <property type="protein sequence ID" value="KAK0741434.1"/>
    <property type="molecule type" value="Genomic_DNA"/>
</dbReference>
<feature type="region of interest" description="Disordered" evidence="1">
    <location>
        <begin position="1"/>
        <end position="75"/>
    </location>
</feature>
<accession>A0AA40K0H9</accession>
<feature type="compositionally biased region" description="Basic and acidic residues" evidence="1">
    <location>
        <begin position="59"/>
        <end position="75"/>
    </location>
</feature>
<feature type="compositionally biased region" description="Basic and acidic residues" evidence="1">
    <location>
        <begin position="24"/>
        <end position="38"/>
    </location>
</feature>
<reference evidence="2" key="1">
    <citation type="submission" date="2023-06" db="EMBL/GenBank/DDBJ databases">
        <title>Genome-scale phylogeny and comparative genomics of the fungal order Sordariales.</title>
        <authorList>
            <consortium name="Lawrence Berkeley National Laboratory"/>
            <person name="Hensen N."/>
            <person name="Bonometti L."/>
            <person name="Westerberg I."/>
            <person name="Brannstrom I.O."/>
            <person name="Guillou S."/>
            <person name="Cros-Aarteil S."/>
            <person name="Calhoun S."/>
            <person name="Haridas S."/>
            <person name="Kuo A."/>
            <person name="Mondo S."/>
            <person name="Pangilinan J."/>
            <person name="Riley R."/>
            <person name="LaButti K."/>
            <person name="Andreopoulos B."/>
            <person name="Lipzen A."/>
            <person name="Chen C."/>
            <person name="Yanf M."/>
            <person name="Daum C."/>
            <person name="Ng V."/>
            <person name="Clum A."/>
            <person name="Steindorff A."/>
            <person name="Ohm R."/>
            <person name="Martin F."/>
            <person name="Silar P."/>
            <person name="Natvig D."/>
            <person name="Lalanne C."/>
            <person name="Gautier V."/>
            <person name="Ament-velasquez S.L."/>
            <person name="Kruys A."/>
            <person name="Hutchinson M.I."/>
            <person name="Powell A.J."/>
            <person name="Barry K."/>
            <person name="Miller A.N."/>
            <person name="Grigoriev I.V."/>
            <person name="Debuchy R."/>
            <person name="Gladieux P."/>
            <person name="Thoren M.H."/>
            <person name="Johannesson H."/>
        </authorList>
    </citation>
    <scope>NUCLEOTIDE SEQUENCE</scope>
    <source>
        <strain evidence="2">SMH3187-1</strain>
    </source>
</reference>
<protein>
    <submittedName>
        <fullName evidence="2">Uncharacterized protein</fullName>
    </submittedName>
</protein>
<feature type="compositionally biased region" description="Basic and acidic residues" evidence="1">
    <location>
        <begin position="1"/>
        <end position="10"/>
    </location>
</feature>
<gene>
    <name evidence="2" type="ORF">B0T18DRAFT_432539</name>
</gene>
<dbReference type="AlphaFoldDB" id="A0AA40K0H9"/>
<keyword evidence="3" id="KW-1185">Reference proteome</keyword>
<sequence length="180" mass="20254">MKHKECEDPGARAAPEPAVTRDLTPTKKSGETTADHDSGYASIASTPHEENGGLPLPEPSRKEIEAPKPRPFDKPIPKSLTDRFFDLRVLYSKPLWKAVSKRRSNPGDISMKLKYLGASEEEAKLYIVVQCDKAVSKKVTKFFQQAYVVEDLRSDFQVRVDNLSEDLIDIQLNLSHPFTK</sequence>
<dbReference type="Proteomes" id="UP001172155">
    <property type="component" value="Unassembled WGS sequence"/>
</dbReference>
<evidence type="ECO:0000256" key="1">
    <source>
        <dbReference type="SAM" id="MobiDB-lite"/>
    </source>
</evidence>
<name>A0AA40K0H9_9PEZI</name>
<comment type="caution">
    <text evidence="2">The sequence shown here is derived from an EMBL/GenBank/DDBJ whole genome shotgun (WGS) entry which is preliminary data.</text>
</comment>
<evidence type="ECO:0000313" key="3">
    <source>
        <dbReference type="Proteomes" id="UP001172155"/>
    </source>
</evidence>